<organism evidence="6 7">
    <name type="scientific">Thalassotalea marina</name>
    <dbReference type="NCBI Taxonomy" id="1673741"/>
    <lineage>
        <taxon>Bacteria</taxon>
        <taxon>Pseudomonadati</taxon>
        <taxon>Pseudomonadota</taxon>
        <taxon>Gammaproteobacteria</taxon>
        <taxon>Alteromonadales</taxon>
        <taxon>Colwelliaceae</taxon>
        <taxon>Thalassotalea</taxon>
    </lineage>
</organism>
<dbReference type="SUPFAM" id="SSF161084">
    <property type="entry name" value="MAPEG domain-like"/>
    <property type="match status" value="1"/>
</dbReference>
<feature type="transmembrane region" description="Helical" evidence="5">
    <location>
        <begin position="6"/>
        <end position="25"/>
    </location>
</feature>
<dbReference type="InterPro" id="IPR001129">
    <property type="entry name" value="Membr-assoc_MAPEG"/>
</dbReference>
<comment type="caution">
    <text evidence="6">The sequence shown here is derived from an EMBL/GenBank/DDBJ whole genome shotgun (WGS) entry which is preliminary data.</text>
</comment>
<sequence length="130" mass="14222">MNLSITGFYLGLLAILYVILAYRIIKLRYKYQTGIGDGGHAELAQAIRVHGNFAEYTPIALLLLASAELNGSHQVLLHGVGAAFFIGRVLHGIGITKSQGPTKFRFWGMISSFATLVILGLENIRLFIMS</sequence>
<evidence type="ECO:0000313" key="7">
    <source>
        <dbReference type="Proteomes" id="UP000623842"/>
    </source>
</evidence>
<evidence type="ECO:0000256" key="1">
    <source>
        <dbReference type="ARBA" id="ARBA00004370"/>
    </source>
</evidence>
<reference evidence="6" key="2">
    <citation type="submission" date="2020-09" db="EMBL/GenBank/DDBJ databases">
        <authorList>
            <person name="Sun Q."/>
            <person name="Kim S."/>
        </authorList>
    </citation>
    <scope>NUCLEOTIDE SEQUENCE</scope>
    <source>
        <strain evidence="6">KCTC 42731</strain>
    </source>
</reference>
<accession>A0A919EN70</accession>
<keyword evidence="7" id="KW-1185">Reference proteome</keyword>
<keyword evidence="3 5" id="KW-1133">Transmembrane helix</keyword>
<protein>
    <submittedName>
        <fullName evidence="6">Glutathione S-transferase</fullName>
    </submittedName>
</protein>
<keyword evidence="2 5" id="KW-0812">Transmembrane</keyword>
<gene>
    <name evidence="6" type="ORF">GCM10017161_34690</name>
</gene>
<dbReference type="EMBL" id="BNCK01000009">
    <property type="protein sequence ID" value="GHG02782.1"/>
    <property type="molecule type" value="Genomic_DNA"/>
</dbReference>
<keyword evidence="4 5" id="KW-0472">Membrane</keyword>
<dbReference type="Proteomes" id="UP000623842">
    <property type="component" value="Unassembled WGS sequence"/>
</dbReference>
<evidence type="ECO:0000256" key="2">
    <source>
        <dbReference type="ARBA" id="ARBA00022692"/>
    </source>
</evidence>
<feature type="transmembrane region" description="Helical" evidence="5">
    <location>
        <begin position="106"/>
        <end position="128"/>
    </location>
</feature>
<reference evidence="6" key="1">
    <citation type="journal article" date="2014" name="Int. J. Syst. Evol. Microbiol.">
        <title>Complete genome sequence of Corynebacterium casei LMG S-19264T (=DSM 44701T), isolated from a smear-ripened cheese.</title>
        <authorList>
            <consortium name="US DOE Joint Genome Institute (JGI-PGF)"/>
            <person name="Walter F."/>
            <person name="Albersmeier A."/>
            <person name="Kalinowski J."/>
            <person name="Ruckert C."/>
        </authorList>
    </citation>
    <scope>NUCLEOTIDE SEQUENCE</scope>
    <source>
        <strain evidence="6">KCTC 42731</strain>
    </source>
</reference>
<dbReference type="GO" id="GO:0016020">
    <property type="term" value="C:membrane"/>
    <property type="evidence" value="ECO:0007669"/>
    <property type="project" value="UniProtKB-SubCell"/>
</dbReference>
<dbReference type="AlphaFoldDB" id="A0A919EN70"/>
<evidence type="ECO:0000313" key="6">
    <source>
        <dbReference type="EMBL" id="GHG02782.1"/>
    </source>
</evidence>
<comment type="subcellular location">
    <subcellularLocation>
        <location evidence="1">Membrane</location>
    </subcellularLocation>
</comment>
<name>A0A919EN70_9GAMM</name>
<dbReference type="RefSeq" id="WP_189773294.1">
    <property type="nucleotide sequence ID" value="NZ_BNCK01000009.1"/>
</dbReference>
<dbReference type="Gene3D" id="1.20.120.550">
    <property type="entry name" value="Membrane associated eicosanoid/glutathione metabolism-like domain"/>
    <property type="match status" value="1"/>
</dbReference>
<dbReference type="PANTHER" id="PTHR35814:SF1">
    <property type="entry name" value="GLUTATHIONE S-TRANSFERASE-RELATED"/>
    <property type="match status" value="1"/>
</dbReference>
<evidence type="ECO:0000256" key="3">
    <source>
        <dbReference type="ARBA" id="ARBA00022989"/>
    </source>
</evidence>
<proteinExistence type="predicted"/>
<evidence type="ECO:0000256" key="4">
    <source>
        <dbReference type="ARBA" id="ARBA00023136"/>
    </source>
</evidence>
<dbReference type="PANTHER" id="PTHR35814">
    <property type="match status" value="1"/>
</dbReference>
<dbReference type="InterPro" id="IPR023352">
    <property type="entry name" value="MAPEG-like_dom_sf"/>
</dbReference>
<dbReference type="Pfam" id="PF01124">
    <property type="entry name" value="MAPEG"/>
    <property type="match status" value="1"/>
</dbReference>
<evidence type="ECO:0000256" key="5">
    <source>
        <dbReference type="SAM" id="Phobius"/>
    </source>
</evidence>